<feature type="non-terminal residue" evidence="3">
    <location>
        <position position="260"/>
    </location>
</feature>
<reference evidence="3" key="1">
    <citation type="submission" date="2023-07" db="EMBL/GenBank/DDBJ databases">
        <title>draft genome sequence of fig (Ficus carica).</title>
        <authorList>
            <person name="Takahashi T."/>
            <person name="Nishimura K."/>
        </authorList>
    </citation>
    <scope>NUCLEOTIDE SEQUENCE</scope>
</reference>
<comment type="caution">
    <text evidence="3">The sequence shown here is derived from an EMBL/GenBank/DDBJ whole genome shotgun (WGS) entry which is preliminary data.</text>
</comment>
<dbReference type="AlphaFoldDB" id="A0AA88E7I6"/>
<evidence type="ECO:0000259" key="2">
    <source>
        <dbReference type="Pfam" id="PF00561"/>
    </source>
</evidence>
<evidence type="ECO:0000256" key="1">
    <source>
        <dbReference type="SAM" id="Phobius"/>
    </source>
</evidence>
<dbReference type="SUPFAM" id="SSF53474">
    <property type="entry name" value="alpha/beta-Hydrolases"/>
    <property type="match status" value="1"/>
</dbReference>
<dbReference type="PANTHER" id="PTHR43689:SF14">
    <property type="entry name" value="LYSOPHOSPHOLIPASE BODYGUARD 4-RELATED"/>
    <property type="match status" value="1"/>
</dbReference>
<dbReference type="Gene3D" id="3.40.50.1820">
    <property type="entry name" value="alpha/beta hydrolase"/>
    <property type="match status" value="1"/>
</dbReference>
<keyword evidence="1" id="KW-0472">Membrane</keyword>
<keyword evidence="4" id="KW-1185">Reference proteome</keyword>
<evidence type="ECO:0000313" key="4">
    <source>
        <dbReference type="Proteomes" id="UP001187192"/>
    </source>
</evidence>
<dbReference type="Pfam" id="PF00561">
    <property type="entry name" value="Abhydrolase_1"/>
    <property type="match status" value="1"/>
</dbReference>
<organism evidence="3 4">
    <name type="scientific">Ficus carica</name>
    <name type="common">Common fig</name>
    <dbReference type="NCBI Taxonomy" id="3494"/>
    <lineage>
        <taxon>Eukaryota</taxon>
        <taxon>Viridiplantae</taxon>
        <taxon>Streptophyta</taxon>
        <taxon>Embryophyta</taxon>
        <taxon>Tracheophyta</taxon>
        <taxon>Spermatophyta</taxon>
        <taxon>Magnoliopsida</taxon>
        <taxon>eudicotyledons</taxon>
        <taxon>Gunneridae</taxon>
        <taxon>Pentapetalae</taxon>
        <taxon>rosids</taxon>
        <taxon>fabids</taxon>
        <taxon>Rosales</taxon>
        <taxon>Moraceae</taxon>
        <taxon>Ficeae</taxon>
        <taxon>Ficus</taxon>
    </lineage>
</organism>
<dbReference type="PRINTS" id="PR00111">
    <property type="entry name" value="ABHYDROLASE"/>
</dbReference>
<name>A0AA88E7I6_FICCA</name>
<protein>
    <recommendedName>
        <fullName evidence="2">AB hydrolase-1 domain-containing protein</fullName>
    </recommendedName>
</protein>
<gene>
    <name evidence="3" type="ORF">TIFTF001_036766</name>
</gene>
<proteinExistence type="predicted"/>
<evidence type="ECO:0000313" key="3">
    <source>
        <dbReference type="EMBL" id="GMN67705.1"/>
    </source>
</evidence>
<dbReference type="EMBL" id="BTGU01000490">
    <property type="protein sequence ID" value="GMN67705.1"/>
    <property type="molecule type" value="Genomic_DNA"/>
</dbReference>
<feature type="transmembrane region" description="Helical" evidence="1">
    <location>
        <begin position="18"/>
        <end position="44"/>
    </location>
</feature>
<dbReference type="Proteomes" id="UP001187192">
    <property type="component" value="Unassembled WGS sequence"/>
</dbReference>
<keyword evidence="1" id="KW-0812">Transmembrane</keyword>
<feature type="domain" description="AB hydrolase-1" evidence="2">
    <location>
        <begin position="156"/>
        <end position="259"/>
    </location>
</feature>
<accession>A0AA88E7I6</accession>
<keyword evidence="1" id="KW-1133">Transmembrane helix</keyword>
<dbReference type="PANTHER" id="PTHR43689">
    <property type="entry name" value="HYDROLASE"/>
    <property type="match status" value="1"/>
</dbReference>
<dbReference type="InterPro" id="IPR000073">
    <property type="entry name" value="AB_hydrolase_1"/>
</dbReference>
<dbReference type="InterPro" id="IPR029058">
    <property type="entry name" value="AB_hydrolase_fold"/>
</dbReference>
<sequence>MSTAIFSGKWPLSPGKTLISALTFIVFLVLDFADLILCIVFRFFDWFFEGQALLCYCENNGNQRISVGDENEEDELSETLYRRKNVFREMGFLGFSRKWENSRKVDAGKTGARWSDCGCESCCSWMNNGQDKLHVCISDPTQDTVKDNGGKPAENVIFLHGFLCSSSFWREAVFPNLSEPVRRNHRLFAVDLLGFGRSPKPRICFYTMKDHLEMIEKSVICPFQLDSLHIVAHSMGCIIAIALAAKYSKSVKSITLVAPV</sequence>